<evidence type="ECO:0000259" key="2">
    <source>
        <dbReference type="Pfam" id="PF06580"/>
    </source>
</evidence>
<evidence type="ECO:0000256" key="1">
    <source>
        <dbReference type="SAM" id="Phobius"/>
    </source>
</evidence>
<dbReference type="AlphaFoldDB" id="A0A2S7II49"/>
<dbReference type="GO" id="GO:0000155">
    <property type="term" value="F:phosphorelay sensor kinase activity"/>
    <property type="evidence" value="ECO:0007669"/>
    <property type="project" value="InterPro"/>
</dbReference>
<comment type="caution">
    <text evidence="3">The sequence shown here is derived from an EMBL/GenBank/DDBJ whole genome shotgun (WGS) entry which is preliminary data.</text>
</comment>
<dbReference type="InterPro" id="IPR050640">
    <property type="entry name" value="Bact_2-comp_sensor_kinase"/>
</dbReference>
<dbReference type="GO" id="GO:0016020">
    <property type="term" value="C:membrane"/>
    <property type="evidence" value="ECO:0007669"/>
    <property type="project" value="InterPro"/>
</dbReference>
<proteinExistence type="predicted"/>
<sequence>MKSTFGYHFIFSTKPQDRIRRHLLLWMSWILFSTLIYLPVNMRGVETPDMQVFLLTLIEAICFTIFSHAVFAYLLAYWLIPRFFYTKQFGFFLLGFIGIIIVQAVGAFAVGELVLRHYRAIIKFPFRSHSILLGLLAGVRGGTTIGGFVAAIVIMKNLVKQQEAFGQVQREKLGAELQLLKSQLHPHFLFNTLNNLYALTLKNSPRSPEIVLKLSSLLRYMLYECNAEEVPLEKEIHFLKHYIELEQLRYGDRLDVSLQISGDYTSKNIAPLLLIPFLENSFKHGTSTQLDQAWISLDLYVQDDQLFFKLINSRDVEEMPPGMGGIGLQNVRKRLDLLYPNTHELRCVETEDTFLIILNLALHSSVTRVETKSTVPI</sequence>
<keyword evidence="1" id="KW-1133">Transmembrane helix</keyword>
<protein>
    <recommendedName>
        <fullName evidence="2">Signal transduction histidine kinase internal region domain-containing protein</fullName>
    </recommendedName>
</protein>
<dbReference type="Proteomes" id="UP000239590">
    <property type="component" value="Unassembled WGS sequence"/>
</dbReference>
<keyword evidence="1" id="KW-0812">Transmembrane</keyword>
<name>A0A2S7II49_9BACT</name>
<evidence type="ECO:0000313" key="3">
    <source>
        <dbReference type="EMBL" id="PQA55615.1"/>
    </source>
</evidence>
<organism evidence="3 4">
    <name type="scientific">Siphonobacter curvatus</name>
    <dbReference type="NCBI Taxonomy" id="2094562"/>
    <lineage>
        <taxon>Bacteria</taxon>
        <taxon>Pseudomonadati</taxon>
        <taxon>Bacteroidota</taxon>
        <taxon>Cytophagia</taxon>
        <taxon>Cytophagales</taxon>
        <taxon>Cytophagaceae</taxon>
        <taxon>Siphonobacter</taxon>
    </lineage>
</organism>
<dbReference type="OrthoDB" id="9792992at2"/>
<accession>A0A2S7II49</accession>
<dbReference type="RefSeq" id="WP_104715076.1">
    <property type="nucleotide sequence ID" value="NZ_PTRA01000004.1"/>
</dbReference>
<dbReference type="PANTHER" id="PTHR34220">
    <property type="entry name" value="SENSOR HISTIDINE KINASE YPDA"/>
    <property type="match status" value="1"/>
</dbReference>
<dbReference type="Pfam" id="PF06580">
    <property type="entry name" value="His_kinase"/>
    <property type="match status" value="1"/>
</dbReference>
<feature type="domain" description="Signal transduction histidine kinase internal region" evidence="2">
    <location>
        <begin position="175"/>
        <end position="254"/>
    </location>
</feature>
<gene>
    <name evidence="3" type="ORF">C5O19_19575</name>
</gene>
<reference evidence="4" key="1">
    <citation type="submission" date="2018-02" db="EMBL/GenBank/DDBJ databases">
        <title>Genome sequencing of Solimonas sp. HR-BB.</title>
        <authorList>
            <person name="Lee Y."/>
            <person name="Jeon C.O."/>
        </authorList>
    </citation>
    <scope>NUCLEOTIDE SEQUENCE [LARGE SCALE GENOMIC DNA]</scope>
    <source>
        <strain evidence="4">HR-U</strain>
    </source>
</reference>
<feature type="transmembrane region" description="Helical" evidence="1">
    <location>
        <begin position="131"/>
        <end position="154"/>
    </location>
</feature>
<feature type="transmembrane region" description="Helical" evidence="1">
    <location>
        <begin position="52"/>
        <end position="79"/>
    </location>
</feature>
<dbReference type="InterPro" id="IPR010559">
    <property type="entry name" value="Sig_transdc_His_kin_internal"/>
</dbReference>
<feature type="transmembrane region" description="Helical" evidence="1">
    <location>
        <begin position="91"/>
        <end position="111"/>
    </location>
</feature>
<feature type="transmembrane region" description="Helical" evidence="1">
    <location>
        <begin position="23"/>
        <end position="40"/>
    </location>
</feature>
<dbReference type="PANTHER" id="PTHR34220:SF7">
    <property type="entry name" value="SENSOR HISTIDINE KINASE YPDA"/>
    <property type="match status" value="1"/>
</dbReference>
<evidence type="ECO:0000313" key="4">
    <source>
        <dbReference type="Proteomes" id="UP000239590"/>
    </source>
</evidence>
<keyword evidence="4" id="KW-1185">Reference proteome</keyword>
<dbReference type="EMBL" id="PTRA01000004">
    <property type="protein sequence ID" value="PQA55615.1"/>
    <property type="molecule type" value="Genomic_DNA"/>
</dbReference>
<keyword evidence="1" id="KW-0472">Membrane</keyword>